<organism evidence="2">
    <name type="scientific">Noccaea caerulescens</name>
    <name type="common">Alpine penny-cress</name>
    <name type="synonym">Thlaspi caerulescens</name>
    <dbReference type="NCBI Taxonomy" id="107243"/>
    <lineage>
        <taxon>Eukaryota</taxon>
        <taxon>Viridiplantae</taxon>
        <taxon>Streptophyta</taxon>
        <taxon>Embryophyta</taxon>
        <taxon>Tracheophyta</taxon>
        <taxon>Spermatophyta</taxon>
        <taxon>Magnoliopsida</taxon>
        <taxon>eudicotyledons</taxon>
        <taxon>Gunneridae</taxon>
        <taxon>Pentapetalae</taxon>
        <taxon>rosids</taxon>
        <taxon>malvids</taxon>
        <taxon>Brassicales</taxon>
        <taxon>Brassicaceae</taxon>
        <taxon>Coluteocarpeae</taxon>
        <taxon>Noccaea</taxon>
    </lineage>
</organism>
<accession>A0A1J3E3V2</accession>
<dbReference type="AlphaFoldDB" id="A0A1J3E3V2"/>
<proteinExistence type="predicted"/>
<evidence type="ECO:0000256" key="1">
    <source>
        <dbReference type="SAM" id="MobiDB-lite"/>
    </source>
</evidence>
<feature type="compositionally biased region" description="Pro residues" evidence="1">
    <location>
        <begin position="132"/>
        <end position="148"/>
    </location>
</feature>
<dbReference type="EMBL" id="GEVI01005487">
    <property type="protein sequence ID" value="JAU26833.1"/>
    <property type="molecule type" value="Transcribed_RNA"/>
</dbReference>
<evidence type="ECO:0000313" key="3">
    <source>
        <dbReference type="EMBL" id="JAU40452.1"/>
    </source>
</evidence>
<evidence type="ECO:0000313" key="2">
    <source>
        <dbReference type="EMBL" id="JAU26833.1"/>
    </source>
</evidence>
<dbReference type="EMBL" id="GEVK01012380">
    <property type="protein sequence ID" value="JAU40452.1"/>
    <property type="molecule type" value="Transcribed_RNA"/>
</dbReference>
<gene>
    <name evidence="2" type="ORF">GA_TR16755_c0_g1_i1_g.53768</name>
    <name evidence="3" type="ORF">LC_TR110_c0_g1_i1_g.346</name>
</gene>
<name>A0A1J3E3V2_NOCCA</name>
<reference evidence="2" key="1">
    <citation type="submission" date="2016-07" db="EMBL/GenBank/DDBJ databases">
        <title>De novo transcriptome assembly of four accessions of the metal hyperaccumulator plant Noccaea caerulescens.</title>
        <authorList>
            <person name="Blande D."/>
            <person name="Halimaa P."/>
            <person name="Tervahauta A.I."/>
            <person name="Aarts M.G."/>
            <person name="Karenlampi S.O."/>
        </authorList>
    </citation>
    <scope>NUCLEOTIDE SEQUENCE</scope>
</reference>
<sequence length="418" mass="45527">MFCDNFRRSFLPARSILNFPSFRPIELFGGILMVATELSRSKFPSPSFIPPEPLACLPFDSHLRSSPVPPQVLMVPEKSVQTVSFLGRAASPGALAMRSVELLRSELSSLSFILSESSVPPRISHHRVNLPPALPNPPPKPPDLSHPPSPTPLLIHSAISLHLPPFTLLHRLPPPRAALSVLPVSSPVTYQKSKLLSLAYPPSSSVHVMCIVSCCSASSRRNLILGLGFSNLILGSPWWMDPLILATSALSISTPIPSLNTYLGVCFCEPSSVITERTSSLWERSLISSSSFEERILPPSCSLSSIELFSSSSFRGNLSNFFTDLFSYVAPCTESEEATGFVSTILGGDIWFSTSSLQMTKMADFGFAVYVPPTHPSLALDLLSSFYRNLYALISKCLCLFALIKRGCHIPSCCSLKV</sequence>
<protein>
    <submittedName>
        <fullName evidence="2">Uncharacterized protein</fullName>
    </submittedName>
</protein>
<feature type="region of interest" description="Disordered" evidence="1">
    <location>
        <begin position="125"/>
        <end position="148"/>
    </location>
</feature>